<comment type="subcellular location">
    <subcellularLocation>
        <location evidence="1">Cell outer membrane</location>
        <topology evidence="1">Multi-pass membrane protein</topology>
    </subcellularLocation>
</comment>
<keyword evidence="7" id="KW-0406">Ion transport</keyword>
<keyword evidence="8" id="KW-0798">TonB box</keyword>
<dbReference type="Gene3D" id="2.60.40.1120">
    <property type="entry name" value="Carboxypeptidase-like, regulatory domain"/>
    <property type="match status" value="1"/>
</dbReference>
<dbReference type="PANTHER" id="PTHR32552:SF68">
    <property type="entry name" value="FERRICHROME OUTER MEMBRANE TRANSPORTER_PHAGE RECEPTOR"/>
    <property type="match status" value="1"/>
</dbReference>
<keyword evidence="5" id="KW-0732">Signal</keyword>
<evidence type="ECO:0000256" key="1">
    <source>
        <dbReference type="ARBA" id="ARBA00004571"/>
    </source>
</evidence>
<keyword evidence="9" id="KW-0472">Membrane</keyword>
<dbReference type="InterPro" id="IPR012910">
    <property type="entry name" value="Plug_dom"/>
</dbReference>
<dbReference type="InterPro" id="IPR037066">
    <property type="entry name" value="Plug_dom_sf"/>
</dbReference>
<dbReference type="InterPro" id="IPR036942">
    <property type="entry name" value="Beta-barrel_TonB_sf"/>
</dbReference>
<keyword evidence="2" id="KW-0813">Transport</keyword>
<evidence type="ECO:0008006" key="14">
    <source>
        <dbReference type="Google" id="ProtNLM"/>
    </source>
</evidence>
<evidence type="ECO:0000256" key="3">
    <source>
        <dbReference type="ARBA" id="ARBA00022496"/>
    </source>
</evidence>
<name>A0A381P1X4_9ZZZZ</name>
<evidence type="ECO:0000256" key="4">
    <source>
        <dbReference type="ARBA" id="ARBA00022692"/>
    </source>
</evidence>
<evidence type="ECO:0000256" key="8">
    <source>
        <dbReference type="ARBA" id="ARBA00023077"/>
    </source>
</evidence>
<dbReference type="Gene3D" id="2.170.130.10">
    <property type="entry name" value="TonB-dependent receptor, plug domain"/>
    <property type="match status" value="1"/>
</dbReference>
<dbReference type="AlphaFoldDB" id="A0A381P1X4"/>
<proteinExistence type="predicted"/>
<evidence type="ECO:0000256" key="10">
    <source>
        <dbReference type="ARBA" id="ARBA00023237"/>
    </source>
</evidence>
<dbReference type="Gene3D" id="2.40.170.20">
    <property type="entry name" value="TonB-dependent receptor, beta-barrel domain"/>
    <property type="match status" value="1"/>
</dbReference>
<evidence type="ECO:0000256" key="9">
    <source>
        <dbReference type="ARBA" id="ARBA00023136"/>
    </source>
</evidence>
<dbReference type="EMBL" id="UINC01000776">
    <property type="protein sequence ID" value="SUZ60945.1"/>
    <property type="molecule type" value="Genomic_DNA"/>
</dbReference>
<evidence type="ECO:0000256" key="7">
    <source>
        <dbReference type="ARBA" id="ARBA00023065"/>
    </source>
</evidence>
<sequence>MRVVLCFLLINLTANAQHNFKGRVLDKNGLKIQGANIKENDNKITYTDNNGDFYIFSKKNIINIEITHVGYLKKIDTINISETKEKNFIIKDGILLKDQIKVLSTRAKDDSPYAYENLTLYELNKNNTGRDIPYLLDFTPSVTITSDAGSGIGYTGIRIRGSDANRINVTINGIPYNDAESHGVFWVDLPDIASSTNTIQIQRGVGPSTNGGGAFGGTINIKTGTPSEKAYVDYGTSMGSFKTFKNTLNLNSGLLKQHWNFTLRLSKITSDGYVDRAYSNLWSYYAAATYFTKKTSFQFINFSGKENTYQSWWGTPESRVFNDVNGMQKVIINNGFDEEQKDNLLNSGRTYNYYTYENEIDDYQQDHYQFHFNHDISNSSNIHFALHYTYGRGFYEQFRKNEPLSNYFNDYENIYTNLVRRRWLNNDFFGFTYSYFKRTTKTELTIGGAYNIYKGDHFGKIISTGIPNMVLKNPYYLSKSDKKDGNVFIKYDWSLNYKLKLFTDMQIRKYSHNSNGSDNDRSVINFDSKNIFFNPKIGFNFKLNPTSNIYSSISVANREPIRIDFLDSYEKPKHETLYDFEFGYNINYKLGFFKTNLYWMEYKNQLITTGELNDVGGYIRTNAKKSRRVGIEILNRIIIKKFNISSSLTLSKNFVYDFNEILYDYGNDFNQYNIIKKTYSKSNIAFSPEITGYNNLEYKTLKNVTTSFKTKYVGKQYLDNTSNTNRSINSYLINSLDVEARLNVKGLKKLFIKFSINNIFNKMYSSNGYTFGYYAGTDYEVRENYLYPQAGRNYMFSLNIKI</sequence>
<evidence type="ECO:0000313" key="13">
    <source>
        <dbReference type="EMBL" id="SUZ60945.1"/>
    </source>
</evidence>
<organism evidence="13">
    <name type="scientific">marine metagenome</name>
    <dbReference type="NCBI Taxonomy" id="408172"/>
    <lineage>
        <taxon>unclassified sequences</taxon>
        <taxon>metagenomes</taxon>
        <taxon>ecological metagenomes</taxon>
    </lineage>
</organism>
<evidence type="ECO:0000256" key="5">
    <source>
        <dbReference type="ARBA" id="ARBA00022729"/>
    </source>
</evidence>
<evidence type="ECO:0000256" key="2">
    <source>
        <dbReference type="ARBA" id="ARBA00022448"/>
    </source>
</evidence>
<feature type="domain" description="TonB-dependent receptor-like beta-barrel" evidence="11">
    <location>
        <begin position="346"/>
        <end position="759"/>
    </location>
</feature>
<dbReference type="SUPFAM" id="SSF56935">
    <property type="entry name" value="Porins"/>
    <property type="match status" value="1"/>
</dbReference>
<gene>
    <name evidence="13" type="ORF">METZ01_LOCUS13799</name>
</gene>
<reference evidence="13" key="1">
    <citation type="submission" date="2018-05" db="EMBL/GenBank/DDBJ databases">
        <authorList>
            <person name="Lanie J.A."/>
            <person name="Ng W.-L."/>
            <person name="Kazmierczak K.M."/>
            <person name="Andrzejewski T.M."/>
            <person name="Davidsen T.M."/>
            <person name="Wayne K.J."/>
            <person name="Tettelin H."/>
            <person name="Glass J.I."/>
            <person name="Rusch D."/>
            <person name="Podicherti R."/>
            <person name="Tsui H.-C.T."/>
            <person name="Winkler M.E."/>
        </authorList>
    </citation>
    <scope>NUCLEOTIDE SEQUENCE</scope>
</reference>
<accession>A0A381P1X4</accession>
<keyword evidence="10" id="KW-0998">Cell outer membrane</keyword>
<dbReference type="PROSITE" id="PS52016">
    <property type="entry name" value="TONB_DEPENDENT_REC_3"/>
    <property type="match status" value="1"/>
</dbReference>
<dbReference type="GO" id="GO:0009279">
    <property type="term" value="C:cell outer membrane"/>
    <property type="evidence" value="ECO:0007669"/>
    <property type="project" value="UniProtKB-SubCell"/>
</dbReference>
<feature type="domain" description="TonB-dependent receptor plug" evidence="12">
    <location>
        <begin position="108"/>
        <end position="218"/>
    </location>
</feature>
<keyword evidence="3" id="KW-0410">Iron transport</keyword>
<dbReference type="SUPFAM" id="SSF49464">
    <property type="entry name" value="Carboxypeptidase regulatory domain-like"/>
    <property type="match status" value="1"/>
</dbReference>
<dbReference type="GO" id="GO:0015344">
    <property type="term" value="F:siderophore uptake transmembrane transporter activity"/>
    <property type="evidence" value="ECO:0007669"/>
    <property type="project" value="TreeGrafter"/>
</dbReference>
<dbReference type="Pfam" id="PF07715">
    <property type="entry name" value="Plug"/>
    <property type="match status" value="1"/>
</dbReference>
<protein>
    <recommendedName>
        <fullName evidence="14">TonB-dependent receptor plug domain-containing protein</fullName>
    </recommendedName>
</protein>
<dbReference type="InterPro" id="IPR008969">
    <property type="entry name" value="CarboxyPept-like_regulatory"/>
</dbReference>
<evidence type="ECO:0000256" key="6">
    <source>
        <dbReference type="ARBA" id="ARBA00023004"/>
    </source>
</evidence>
<evidence type="ECO:0000259" key="12">
    <source>
        <dbReference type="Pfam" id="PF07715"/>
    </source>
</evidence>
<dbReference type="InterPro" id="IPR000531">
    <property type="entry name" value="Beta-barrel_TonB"/>
</dbReference>
<dbReference type="Pfam" id="PF00593">
    <property type="entry name" value="TonB_dep_Rec_b-barrel"/>
    <property type="match status" value="1"/>
</dbReference>
<dbReference type="InterPro" id="IPR039426">
    <property type="entry name" value="TonB-dep_rcpt-like"/>
</dbReference>
<dbReference type="PANTHER" id="PTHR32552">
    <property type="entry name" value="FERRICHROME IRON RECEPTOR-RELATED"/>
    <property type="match status" value="1"/>
</dbReference>
<keyword evidence="6" id="KW-0408">Iron</keyword>
<evidence type="ECO:0000259" key="11">
    <source>
        <dbReference type="Pfam" id="PF00593"/>
    </source>
</evidence>
<keyword evidence="4" id="KW-0812">Transmembrane</keyword>